<keyword evidence="1" id="KW-0472">Membrane</keyword>
<dbReference type="Proteomes" id="UP001497623">
    <property type="component" value="Unassembled WGS sequence"/>
</dbReference>
<sequence length="115" mass="12796">MFLVSMTWLVVASLYVHGVRKTKYHLLLPMIVWQGIHMAIVFLLFVFILGSAISSGIPVDGALTILSVYLGLFAWDFCVFCVLRTNYLEIGRGTADIPMVLHNSDDKSFTEAVVA</sequence>
<feature type="transmembrane region" description="Helical" evidence="1">
    <location>
        <begin position="62"/>
        <end position="85"/>
    </location>
</feature>
<evidence type="ECO:0000313" key="3">
    <source>
        <dbReference type="Proteomes" id="UP001497623"/>
    </source>
</evidence>
<accession>A0AAV2QMN3</accession>
<evidence type="ECO:0000256" key="1">
    <source>
        <dbReference type="SAM" id="Phobius"/>
    </source>
</evidence>
<keyword evidence="3" id="KW-1185">Reference proteome</keyword>
<name>A0AAV2QMN3_MEGNR</name>
<organism evidence="2 3">
    <name type="scientific">Meganyctiphanes norvegica</name>
    <name type="common">Northern krill</name>
    <name type="synonym">Thysanopoda norvegica</name>
    <dbReference type="NCBI Taxonomy" id="48144"/>
    <lineage>
        <taxon>Eukaryota</taxon>
        <taxon>Metazoa</taxon>
        <taxon>Ecdysozoa</taxon>
        <taxon>Arthropoda</taxon>
        <taxon>Crustacea</taxon>
        <taxon>Multicrustacea</taxon>
        <taxon>Malacostraca</taxon>
        <taxon>Eumalacostraca</taxon>
        <taxon>Eucarida</taxon>
        <taxon>Euphausiacea</taxon>
        <taxon>Euphausiidae</taxon>
        <taxon>Meganyctiphanes</taxon>
    </lineage>
</organism>
<dbReference type="AlphaFoldDB" id="A0AAV2QMN3"/>
<comment type="caution">
    <text evidence="2">The sequence shown here is derived from an EMBL/GenBank/DDBJ whole genome shotgun (WGS) entry which is preliminary data.</text>
</comment>
<dbReference type="EMBL" id="CAXKWB010007546">
    <property type="protein sequence ID" value="CAL4087697.1"/>
    <property type="molecule type" value="Genomic_DNA"/>
</dbReference>
<keyword evidence="1" id="KW-0812">Transmembrane</keyword>
<reference evidence="2 3" key="1">
    <citation type="submission" date="2024-05" db="EMBL/GenBank/DDBJ databases">
        <authorList>
            <person name="Wallberg A."/>
        </authorList>
    </citation>
    <scope>NUCLEOTIDE SEQUENCE [LARGE SCALE GENOMIC DNA]</scope>
</reference>
<evidence type="ECO:0000313" key="2">
    <source>
        <dbReference type="EMBL" id="CAL4087697.1"/>
    </source>
</evidence>
<gene>
    <name evidence="2" type="ORF">MNOR_LOCUS13285</name>
</gene>
<feature type="transmembrane region" description="Helical" evidence="1">
    <location>
        <begin position="28"/>
        <end position="50"/>
    </location>
</feature>
<proteinExistence type="predicted"/>
<keyword evidence="1" id="KW-1133">Transmembrane helix</keyword>
<protein>
    <submittedName>
        <fullName evidence="2">Uncharacterized protein</fullName>
    </submittedName>
</protein>